<accession>A0A0E9X802</accession>
<name>A0A0E9X802_ANGAN</name>
<dbReference type="AlphaFoldDB" id="A0A0E9X802"/>
<evidence type="ECO:0000313" key="1">
    <source>
        <dbReference type="EMBL" id="JAH97813.1"/>
    </source>
</evidence>
<organism evidence="1">
    <name type="scientific">Anguilla anguilla</name>
    <name type="common">European freshwater eel</name>
    <name type="synonym">Muraena anguilla</name>
    <dbReference type="NCBI Taxonomy" id="7936"/>
    <lineage>
        <taxon>Eukaryota</taxon>
        <taxon>Metazoa</taxon>
        <taxon>Chordata</taxon>
        <taxon>Craniata</taxon>
        <taxon>Vertebrata</taxon>
        <taxon>Euteleostomi</taxon>
        <taxon>Actinopterygii</taxon>
        <taxon>Neopterygii</taxon>
        <taxon>Teleostei</taxon>
        <taxon>Anguilliformes</taxon>
        <taxon>Anguillidae</taxon>
        <taxon>Anguilla</taxon>
    </lineage>
</organism>
<reference evidence="1" key="2">
    <citation type="journal article" date="2015" name="Fish Shellfish Immunol.">
        <title>Early steps in the European eel (Anguilla anguilla)-Vibrio vulnificus interaction in the gills: Role of the RtxA13 toxin.</title>
        <authorList>
            <person name="Callol A."/>
            <person name="Pajuelo D."/>
            <person name="Ebbesson L."/>
            <person name="Teles M."/>
            <person name="MacKenzie S."/>
            <person name="Amaro C."/>
        </authorList>
    </citation>
    <scope>NUCLEOTIDE SEQUENCE</scope>
</reference>
<dbReference type="EMBL" id="GBXM01010764">
    <property type="protein sequence ID" value="JAH97813.1"/>
    <property type="molecule type" value="Transcribed_RNA"/>
</dbReference>
<reference evidence="1" key="1">
    <citation type="submission" date="2014-11" db="EMBL/GenBank/DDBJ databases">
        <authorList>
            <person name="Amaro Gonzalez C."/>
        </authorList>
    </citation>
    <scope>NUCLEOTIDE SEQUENCE</scope>
</reference>
<sequence length="64" mass="7390">MNLRNDFVFMPSYTSTQIRGKVMVGKSRKAKTKQDKYSFDIQCLESFGSSLWVVTLVTFNKLFA</sequence>
<protein>
    <submittedName>
        <fullName evidence="1">Uncharacterized protein</fullName>
    </submittedName>
</protein>
<proteinExistence type="predicted"/>